<name>A0ABW3DLC1_9ACTN</name>
<protein>
    <submittedName>
        <fullName evidence="2">Uncharacterized protein</fullName>
    </submittedName>
</protein>
<keyword evidence="1" id="KW-0812">Transmembrane</keyword>
<evidence type="ECO:0000313" key="3">
    <source>
        <dbReference type="Proteomes" id="UP001597024"/>
    </source>
</evidence>
<evidence type="ECO:0000313" key="2">
    <source>
        <dbReference type="EMBL" id="MFD0883722.1"/>
    </source>
</evidence>
<keyword evidence="1" id="KW-0472">Membrane</keyword>
<organism evidence="2 3">
    <name type="scientific">Streptosporangium algeriense</name>
    <dbReference type="NCBI Taxonomy" id="1682748"/>
    <lineage>
        <taxon>Bacteria</taxon>
        <taxon>Bacillati</taxon>
        <taxon>Actinomycetota</taxon>
        <taxon>Actinomycetes</taxon>
        <taxon>Streptosporangiales</taxon>
        <taxon>Streptosporangiaceae</taxon>
        <taxon>Streptosporangium</taxon>
    </lineage>
</organism>
<keyword evidence="1" id="KW-1133">Transmembrane helix</keyword>
<keyword evidence="3" id="KW-1185">Reference proteome</keyword>
<reference evidence="3" key="1">
    <citation type="journal article" date="2019" name="Int. J. Syst. Evol. Microbiol.">
        <title>The Global Catalogue of Microorganisms (GCM) 10K type strain sequencing project: providing services to taxonomists for standard genome sequencing and annotation.</title>
        <authorList>
            <consortium name="The Broad Institute Genomics Platform"/>
            <consortium name="The Broad Institute Genome Sequencing Center for Infectious Disease"/>
            <person name="Wu L."/>
            <person name="Ma J."/>
        </authorList>
    </citation>
    <scope>NUCLEOTIDE SEQUENCE [LARGE SCALE GENOMIC DNA]</scope>
    <source>
        <strain evidence="3">CCUG 62974</strain>
    </source>
</reference>
<comment type="caution">
    <text evidence="2">The sequence shown here is derived from an EMBL/GenBank/DDBJ whole genome shotgun (WGS) entry which is preliminary data.</text>
</comment>
<gene>
    <name evidence="2" type="ORF">ACFQ08_04020</name>
</gene>
<accession>A0ABW3DLC1</accession>
<feature type="transmembrane region" description="Helical" evidence="1">
    <location>
        <begin position="12"/>
        <end position="33"/>
    </location>
</feature>
<feature type="transmembrane region" description="Helical" evidence="1">
    <location>
        <begin position="39"/>
        <end position="58"/>
    </location>
</feature>
<dbReference type="EMBL" id="JBHTHX010000066">
    <property type="protein sequence ID" value="MFD0883722.1"/>
    <property type="molecule type" value="Genomic_DNA"/>
</dbReference>
<evidence type="ECO:0000256" key="1">
    <source>
        <dbReference type="SAM" id="Phobius"/>
    </source>
</evidence>
<sequence>MSNVLTSIARTIASKLVGGLIGAGAAVGVAVPADLSEPATVAVSGAVVVLAQVVYYIVARWAERRYPWLGQLLLWSKFQPVYQDARTVREVDAAQPLS</sequence>
<dbReference type="Proteomes" id="UP001597024">
    <property type="component" value="Unassembled WGS sequence"/>
</dbReference>
<proteinExistence type="predicted"/>